<protein>
    <submittedName>
        <fullName evidence="1">Uncharacterized protein</fullName>
    </submittedName>
</protein>
<name>A0ABY7DVU6_MYAAR</name>
<dbReference type="EMBL" id="CP111014">
    <property type="protein sequence ID" value="WAR00803.1"/>
    <property type="molecule type" value="Genomic_DNA"/>
</dbReference>
<evidence type="ECO:0000313" key="1">
    <source>
        <dbReference type="EMBL" id="WAR00803.1"/>
    </source>
</evidence>
<reference evidence="1" key="1">
    <citation type="submission" date="2022-11" db="EMBL/GenBank/DDBJ databases">
        <title>Centuries of genome instability and evolution in soft-shell clam transmissible cancer (bioRxiv).</title>
        <authorList>
            <person name="Hart S.F.M."/>
            <person name="Yonemitsu M.A."/>
            <person name="Giersch R.M."/>
            <person name="Beal B.F."/>
            <person name="Arriagada G."/>
            <person name="Davis B.W."/>
            <person name="Ostrander E.A."/>
            <person name="Goff S.P."/>
            <person name="Metzger M.J."/>
        </authorList>
    </citation>
    <scope>NUCLEOTIDE SEQUENCE</scope>
    <source>
        <strain evidence="1">MELC-2E11</strain>
        <tissue evidence="1">Siphon/mantle</tissue>
    </source>
</reference>
<proteinExistence type="predicted"/>
<dbReference type="Proteomes" id="UP001164746">
    <property type="component" value="Chromosome 3"/>
</dbReference>
<feature type="non-terminal residue" evidence="1">
    <location>
        <position position="1"/>
    </location>
</feature>
<organism evidence="1 2">
    <name type="scientific">Mya arenaria</name>
    <name type="common">Soft-shell clam</name>
    <dbReference type="NCBI Taxonomy" id="6604"/>
    <lineage>
        <taxon>Eukaryota</taxon>
        <taxon>Metazoa</taxon>
        <taxon>Spiralia</taxon>
        <taxon>Lophotrochozoa</taxon>
        <taxon>Mollusca</taxon>
        <taxon>Bivalvia</taxon>
        <taxon>Autobranchia</taxon>
        <taxon>Heteroconchia</taxon>
        <taxon>Euheterodonta</taxon>
        <taxon>Imparidentia</taxon>
        <taxon>Neoheterodontei</taxon>
        <taxon>Myida</taxon>
        <taxon>Myoidea</taxon>
        <taxon>Myidae</taxon>
        <taxon>Mya</taxon>
    </lineage>
</organism>
<keyword evidence="2" id="KW-1185">Reference proteome</keyword>
<sequence length="111" mass="12870">ADAIAVLLCEQSGNRYAAVEEGHDIECITDHLGFGTVCLDLYELETAYYQDRQQYGVPQQEDNDLVLWERDGVRDIWEERCILYFHNVQLEEFGHSFNHGSIRDFGTPRQS</sequence>
<evidence type="ECO:0000313" key="2">
    <source>
        <dbReference type="Proteomes" id="UP001164746"/>
    </source>
</evidence>
<gene>
    <name evidence="1" type="ORF">MAR_025175</name>
</gene>
<accession>A0ABY7DVU6</accession>